<dbReference type="GO" id="GO:0008616">
    <property type="term" value="P:tRNA queuosine(34) biosynthetic process"/>
    <property type="evidence" value="ECO:0007669"/>
    <property type="project" value="UniProtKB-UniRule"/>
</dbReference>
<name>A0AAU9EGF8_9BACT</name>
<proteinExistence type="inferred from homology"/>
<dbReference type="PANTHER" id="PTHR30307:SF0">
    <property type="entry name" value="S-ADENOSYLMETHIONINE:TRNA RIBOSYLTRANSFERASE-ISOMERASE"/>
    <property type="match status" value="1"/>
</dbReference>
<keyword evidence="3 5" id="KW-0949">S-adenosyl-L-methionine</keyword>
<sequence>MAETLPHNSQPQDLLAPYAYELPPELIAQSPARRRVQARLLCLPRRQGPSSHHKIAQLTKLLRPGDLLVLNDTRVVPARLRAAKPTGGKVEILLLSPAMPRERLADGRERHECLLRSHKTLAPGADLRLEGEPETWARVIERGKRGQALVEFSGSALELAAARGATPLPPYIKRPRGPDQADARRYQTVYAAHPGAVAAPTAGLHLSRELLAALARRGVEHTSLTLHVGYGTFAEPDPARLAAGRLHAEWVEISAAAAEAVAMAKKRGGRVIAVGTTSLRSLEWRPGPGGVPQPGAGWCELLIAPGHSFRVADGLITNFHLPRTTLLMLVAALAGRERVLAAYEQAVQRGYRFYSYGDAMLII</sequence>
<keyword evidence="4 5" id="KW-0671">Queuosine biosynthesis</keyword>
<dbReference type="NCBIfam" id="NF001140">
    <property type="entry name" value="PRK00147.1"/>
    <property type="match status" value="1"/>
</dbReference>
<keyword evidence="7" id="KW-1185">Reference proteome</keyword>
<dbReference type="InterPro" id="IPR003699">
    <property type="entry name" value="QueA"/>
</dbReference>
<evidence type="ECO:0000256" key="1">
    <source>
        <dbReference type="ARBA" id="ARBA00022490"/>
    </source>
</evidence>
<dbReference type="GO" id="GO:0005737">
    <property type="term" value="C:cytoplasm"/>
    <property type="evidence" value="ECO:0007669"/>
    <property type="project" value="UniProtKB-SubCell"/>
</dbReference>
<dbReference type="NCBIfam" id="TIGR00113">
    <property type="entry name" value="queA"/>
    <property type="match status" value="1"/>
</dbReference>
<comment type="subunit">
    <text evidence="5">Monomer.</text>
</comment>
<reference evidence="7" key="1">
    <citation type="journal article" date="2023" name="Arch. Microbiol.">
        <title>Desulfoferula mesophilus gen. nov. sp. nov., a mesophilic sulfate-reducing bacterium isolated from a brackish lake sediment.</title>
        <authorList>
            <person name="Watanabe T."/>
            <person name="Yabe T."/>
            <person name="Tsuji J.M."/>
            <person name="Fukui M."/>
        </authorList>
    </citation>
    <scope>NUCLEOTIDE SEQUENCE [LARGE SCALE GENOMIC DNA]</scope>
    <source>
        <strain evidence="7">12FAK</strain>
    </source>
</reference>
<dbReference type="Pfam" id="PF02547">
    <property type="entry name" value="Queuosine_synth"/>
    <property type="match status" value="1"/>
</dbReference>
<dbReference type="AlphaFoldDB" id="A0AAU9EGF8"/>
<comment type="catalytic activity">
    <reaction evidence="5">
        <text>7-aminomethyl-7-carbaguanosine(34) in tRNA + S-adenosyl-L-methionine = epoxyqueuosine(34) in tRNA + adenine + L-methionine + 2 H(+)</text>
        <dbReference type="Rhea" id="RHEA:32155"/>
        <dbReference type="Rhea" id="RHEA-COMP:10342"/>
        <dbReference type="Rhea" id="RHEA-COMP:18582"/>
        <dbReference type="ChEBI" id="CHEBI:15378"/>
        <dbReference type="ChEBI" id="CHEBI:16708"/>
        <dbReference type="ChEBI" id="CHEBI:57844"/>
        <dbReference type="ChEBI" id="CHEBI:59789"/>
        <dbReference type="ChEBI" id="CHEBI:82833"/>
        <dbReference type="ChEBI" id="CHEBI:194443"/>
        <dbReference type="EC" id="2.4.99.17"/>
    </reaction>
</comment>
<evidence type="ECO:0000256" key="5">
    <source>
        <dbReference type="HAMAP-Rule" id="MF_00113"/>
    </source>
</evidence>
<organism evidence="6 7">
    <name type="scientific">Desulfoferula mesophila</name>
    <dbReference type="NCBI Taxonomy" id="3058419"/>
    <lineage>
        <taxon>Bacteria</taxon>
        <taxon>Pseudomonadati</taxon>
        <taxon>Thermodesulfobacteriota</taxon>
        <taxon>Desulfarculia</taxon>
        <taxon>Desulfarculales</taxon>
        <taxon>Desulfarculaceae</taxon>
        <taxon>Desulfoferula</taxon>
    </lineage>
</organism>
<dbReference type="KEGG" id="dmp:FAK_26430"/>
<dbReference type="EMBL" id="AP028679">
    <property type="protein sequence ID" value="BEQ15577.1"/>
    <property type="molecule type" value="Genomic_DNA"/>
</dbReference>
<comment type="subcellular location">
    <subcellularLocation>
        <location evidence="5">Cytoplasm</location>
    </subcellularLocation>
</comment>
<dbReference type="GO" id="GO:0051075">
    <property type="term" value="F:S-adenosylmethionine:tRNA ribosyltransferase-isomerase activity"/>
    <property type="evidence" value="ECO:0007669"/>
    <property type="project" value="UniProtKB-EC"/>
</dbReference>
<dbReference type="InterPro" id="IPR042118">
    <property type="entry name" value="QueA_dom1"/>
</dbReference>
<comment type="pathway">
    <text evidence="5">tRNA modification; tRNA-queuosine biosynthesis.</text>
</comment>
<evidence type="ECO:0000256" key="4">
    <source>
        <dbReference type="ARBA" id="ARBA00022785"/>
    </source>
</evidence>
<gene>
    <name evidence="5 6" type="primary">queA</name>
    <name evidence="6" type="ORF">FAK_26430</name>
</gene>
<dbReference type="PANTHER" id="PTHR30307">
    <property type="entry name" value="S-ADENOSYLMETHIONINE:TRNA RIBOSYLTRANSFERASE-ISOMERASE"/>
    <property type="match status" value="1"/>
</dbReference>
<dbReference type="InterPro" id="IPR042119">
    <property type="entry name" value="QueA_dom2"/>
</dbReference>
<dbReference type="EC" id="2.4.99.17" evidence="5"/>
<dbReference type="Gene3D" id="2.40.10.240">
    <property type="entry name" value="QueA-like"/>
    <property type="match status" value="1"/>
</dbReference>
<dbReference type="HAMAP" id="MF_00113">
    <property type="entry name" value="QueA"/>
    <property type="match status" value="1"/>
</dbReference>
<keyword evidence="2 5" id="KW-0808">Transferase</keyword>
<dbReference type="InterPro" id="IPR036100">
    <property type="entry name" value="QueA_sf"/>
</dbReference>
<dbReference type="SUPFAM" id="SSF111337">
    <property type="entry name" value="QueA-like"/>
    <property type="match status" value="1"/>
</dbReference>
<accession>A0AAU9EGF8</accession>
<comment type="similarity">
    <text evidence="5">Belongs to the QueA family.</text>
</comment>
<keyword evidence="1 5" id="KW-0963">Cytoplasm</keyword>
<dbReference type="Proteomes" id="UP001366166">
    <property type="component" value="Chromosome"/>
</dbReference>
<evidence type="ECO:0000313" key="6">
    <source>
        <dbReference type="EMBL" id="BEQ15577.1"/>
    </source>
</evidence>
<evidence type="ECO:0000313" key="7">
    <source>
        <dbReference type="Proteomes" id="UP001366166"/>
    </source>
</evidence>
<comment type="function">
    <text evidence="5">Transfers and isomerizes the ribose moiety from AdoMet to the 7-aminomethyl group of 7-deazaguanine (preQ1-tRNA) to give epoxyqueuosine (oQ-tRNA).</text>
</comment>
<evidence type="ECO:0000256" key="2">
    <source>
        <dbReference type="ARBA" id="ARBA00022679"/>
    </source>
</evidence>
<evidence type="ECO:0000256" key="3">
    <source>
        <dbReference type="ARBA" id="ARBA00022691"/>
    </source>
</evidence>
<dbReference type="RefSeq" id="WP_338600157.1">
    <property type="nucleotide sequence ID" value="NZ_AP028679.1"/>
</dbReference>
<dbReference type="Gene3D" id="3.40.1780.10">
    <property type="entry name" value="QueA-like"/>
    <property type="match status" value="1"/>
</dbReference>
<protein>
    <recommendedName>
        <fullName evidence="5">S-adenosylmethionine:tRNA ribosyltransferase-isomerase</fullName>
        <ecNumber evidence="5">2.4.99.17</ecNumber>
    </recommendedName>
    <alternativeName>
        <fullName evidence="5">Queuosine biosynthesis protein QueA</fullName>
    </alternativeName>
</protein>